<keyword evidence="4" id="KW-0679">Respiratory chain</keyword>
<sequence length="272" mass="29262">MNGDVIQLVVQVDDLIPRGTRMNVFESIYWVFIALGTLVGIIVIGYMTYSAYRYRSTGDHAADGDDDRPYLGELPTGGGKGRKLFLSFALSAVVVISLIVWTYGTLLYVESPVSAQEADEELEIQVVGQQFAWEFIYPNGESSFELHVPADQRVRLVVTSDDVFHNFGIPALRAKTDAIPGQTTETWFIAEQPGEYQAHCYELCGAGHSGMNAKVVVMEPSAYEEWYASMGENASGNGSGDASGENATATPTAGNGTNASGTASTNASENTS</sequence>
<evidence type="ECO:0000256" key="10">
    <source>
        <dbReference type="ARBA" id="ARBA00023136"/>
    </source>
</evidence>
<accession>A0ABD6AZT4</accession>
<dbReference type="InterPro" id="IPR002429">
    <property type="entry name" value="CcO_II-like_C"/>
</dbReference>
<dbReference type="InterPro" id="IPR001505">
    <property type="entry name" value="Copper_CuA"/>
</dbReference>
<keyword evidence="8 12" id="KW-1133">Transmembrane helix</keyword>
<keyword evidence="3" id="KW-0813">Transport</keyword>
<comment type="similarity">
    <text evidence="2">Belongs to the cytochrome c oxidase subunit 2 family.</text>
</comment>
<dbReference type="RefSeq" id="WP_250874816.1">
    <property type="nucleotide sequence ID" value="NZ_JALXFV010000008.1"/>
</dbReference>
<feature type="region of interest" description="Disordered" evidence="11">
    <location>
        <begin position="233"/>
        <end position="272"/>
    </location>
</feature>
<dbReference type="Gene3D" id="2.60.40.420">
    <property type="entry name" value="Cupredoxins - blue copper proteins"/>
    <property type="match status" value="1"/>
</dbReference>
<evidence type="ECO:0000256" key="11">
    <source>
        <dbReference type="SAM" id="MobiDB-lite"/>
    </source>
</evidence>
<dbReference type="SUPFAM" id="SSF49503">
    <property type="entry name" value="Cupredoxins"/>
    <property type="match status" value="1"/>
</dbReference>
<evidence type="ECO:0000256" key="7">
    <source>
        <dbReference type="ARBA" id="ARBA00022982"/>
    </source>
</evidence>
<evidence type="ECO:0000256" key="8">
    <source>
        <dbReference type="ARBA" id="ARBA00022989"/>
    </source>
</evidence>
<evidence type="ECO:0000256" key="1">
    <source>
        <dbReference type="ARBA" id="ARBA00004141"/>
    </source>
</evidence>
<dbReference type="NCBIfam" id="TIGR02866">
    <property type="entry name" value="CoxB"/>
    <property type="match status" value="1"/>
</dbReference>
<evidence type="ECO:0000256" key="4">
    <source>
        <dbReference type="ARBA" id="ARBA00022660"/>
    </source>
</evidence>
<evidence type="ECO:0000256" key="6">
    <source>
        <dbReference type="ARBA" id="ARBA00022723"/>
    </source>
</evidence>
<feature type="domain" description="Cytochrome oxidase subunit II copper A binding" evidence="13">
    <location>
        <begin position="119"/>
        <end position="229"/>
    </location>
</feature>
<keyword evidence="7" id="KW-0249">Electron transport</keyword>
<dbReference type="InterPro" id="IPR008972">
    <property type="entry name" value="Cupredoxin"/>
</dbReference>
<dbReference type="InterPro" id="IPR045187">
    <property type="entry name" value="CcO_II"/>
</dbReference>
<dbReference type="InterPro" id="IPR014222">
    <property type="entry name" value="Cyt_c_oxidase_su2"/>
</dbReference>
<evidence type="ECO:0000313" key="15">
    <source>
        <dbReference type="Proteomes" id="UP001597187"/>
    </source>
</evidence>
<dbReference type="PROSITE" id="PS50857">
    <property type="entry name" value="COX2_CUA"/>
    <property type="match status" value="1"/>
</dbReference>
<keyword evidence="9" id="KW-0186">Copper</keyword>
<dbReference type="PANTHER" id="PTHR22888:SF9">
    <property type="entry name" value="CYTOCHROME C OXIDASE SUBUNIT 2"/>
    <property type="match status" value="1"/>
</dbReference>
<dbReference type="AlphaFoldDB" id="A0ABD6AZT4"/>
<keyword evidence="6" id="KW-0479">Metal-binding</keyword>
<dbReference type="EMBL" id="JBHUDC010000008">
    <property type="protein sequence ID" value="MFD1514885.1"/>
    <property type="molecule type" value="Genomic_DNA"/>
</dbReference>
<keyword evidence="10 12" id="KW-0472">Membrane</keyword>
<reference evidence="14 15" key="1">
    <citation type="journal article" date="2019" name="Int. J. Syst. Evol. Microbiol.">
        <title>The Global Catalogue of Microorganisms (GCM) 10K type strain sequencing project: providing services to taxonomists for standard genome sequencing and annotation.</title>
        <authorList>
            <consortium name="The Broad Institute Genomics Platform"/>
            <consortium name="The Broad Institute Genome Sequencing Center for Infectious Disease"/>
            <person name="Wu L."/>
            <person name="Ma J."/>
        </authorList>
    </citation>
    <scope>NUCLEOTIDE SEQUENCE [LARGE SCALE GENOMIC DNA]</scope>
    <source>
        <strain evidence="14 15">CGMCC 1.12563</strain>
    </source>
</reference>
<keyword evidence="15" id="KW-1185">Reference proteome</keyword>
<protein>
    <submittedName>
        <fullName evidence="14">Cytochrome c oxidase subunit II</fullName>
    </submittedName>
</protein>
<evidence type="ECO:0000259" key="13">
    <source>
        <dbReference type="PROSITE" id="PS50857"/>
    </source>
</evidence>
<organism evidence="14 15">
    <name type="scientific">Halomarina rubra</name>
    <dbReference type="NCBI Taxonomy" id="2071873"/>
    <lineage>
        <taxon>Archaea</taxon>
        <taxon>Methanobacteriati</taxon>
        <taxon>Methanobacteriota</taxon>
        <taxon>Stenosarchaea group</taxon>
        <taxon>Halobacteria</taxon>
        <taxon>Halobacteriales</taxon>
        <taxon>Natronomonadaceae</taxon>
        <taxon>Halomarina</taxon>
    </lineage>
</organism>
<comment type="caution">
    <text evidence="14">The sequence shown here is derived from an EMBL/GenBank/DDBJ whole genome shotgun (WGS) entry which is preliminary data.</text>
</comment>
<feature type="transmembrane region" description="Helical" evidence="12">
    <location>
        <begin position="84"/>
        <end position="104"/>
    </location>
</feature>
<feature type="transmembrane region" description="Helical" evidence="12">
    <location>
        <begin position="28"/>
        <end position="49"/>
    </location>
</feature>
<name>A0ABD6AZT4_9EURY</name>
<evidence type="ECO:0000256" key="3">
    <source>
        <dbReference type="ARBA" id="ARBA00022448"/>
    </source>
</evidence>
<evidence type="ECO:0000256" key="2">
    <source>
        <dbReference type="ARBA" id="ARBA00007866"/>
    </source>
</evidence>
<dbReference type="Proteomes" id="UP001597187">
    <property type="component" value="Unassembled WGS sequence"/>
</dbReference>
<evidence type="ECO:0000256" key="12">
    <source>
        <dbReference type="SAM" id="Phobius"/>
    </source>
</evidence>
<gene>
    <name evidence="14" type="primary">coxB</name>
    <name evidence="14" type="ORF">ACFSBT_16515</name>
</gene>
<evidence type="ECO:0000256" key="9">
    <source>
        <dbReference type="ARBA" id="ARBA00023008"/>
    </source>
</evidence>
<dbReference type="GO" id="GO:0016020">
    <property type="term" value="C:membrane"/>
    <property type="evidence" value="ECO:0007669"/>
    <property type="project" value="UniProtKB-SubCell"/>
</dbReference>
<evidence type="ECO:0000313" key="14">
    <source>
        <dbReference type="EMBL" id="MFD1514885.1"/>
    </source>
</evidence>
<proteinExistence type="inferred from homology"/>
<dbReference type="GO" id="GO:0046872">
    <property type="term" value="F:metal ion binding"/>
    <property type="evidence" value="ECO:0007669"/>
    <property type="project" value="UniProtKB-KW"/>
</dbReference>
<dbReference type="PROSITE" id="PS00078">
    <property type="entry name" value="COX2"/>
    <property type="match status" value="1"/>
</dbReference>
<keyword evidence="5 12" id="KW-0812">Transmembrane</keyword>
<dbReference type="Pfam" id="PF00116">
    <property type="entry name" value="COX2"/>
    <property type="match status" value="1"/>
</dbReference>
<evidence type="ECO:0000256" key="5">
    <source>
        <dbReference type="ARBA" id="ARBA00022692"/>
    </source>
</evidence>
<comment type="subcellular location">
    <subcellularLocation>
        <location evidence="1">Membrane</location>
        <topology evidence="1">Multi-pass membrane protein</topology>
    </subcellularLocation>
</comment>
<dbReference type="PANTHER" id="PTHR22888">
    <property type="entry name" value="CYTOCHROME C OXIDASE, SUBUNIT II"/>
    <property type="match status" value="1"/>
</dbReference>